<keyword evidence="3" id="KW-1185">Reference proteome</keyword>
<keyword evidence="1" id="KW-1133">Transmembrane helix</keyword>
<dbReference type="Proteomes" id="UP001497522">
    <property type="component" value="Chromosome 11"/>
</dbReference>
<keyword evidence="1" id="KW-0812">Transmembrane</keyword>
<feature type="transmembrane region" description="Helical" evidence="1">
    <location>
        <begin position="40"/>
        <end position="59"/>
    </location>
</feature>
<accession>A0ABP1ACL7</accession>
<evidence type="ECO:0000313" key="3">
    <source>
        <dbReference type="Proteomes" id="UP001497522"/>
    </source>
</evidence>
<name>A0ABP1ACL7_9BRYO</name>
<proteinExistence type="predicted"/>
<gene>
    <name evidence="2" type="ORF">CSSPJE1EN2_LOCUS3279</name>
</gene>
<evidence type="ECO:0000256" key="1">
    <source>
        <dbReference type="SAM" id="Phobius"/>
    </source>
</evidence>
<evidence type="ECO:0000313" key="2">
    <source>
        <dbReference type="EMBL" id="CAK9860284.1"/>
    </source>
</evidence>
<sequence length="120" mass="13787">MHARLNLLRSVFEGGGINVSRQVSDKLVFIQVVLIRIWRVFLVVKLFFLGYGGLLYYSFCFDASCKVHTAWSAAWSNLNMKSEEMDVSCGGKGDRKLFREREDHGKHIQVFAALMENIRL</sequence>
<dbReference type="EMBL" id="OZ023712">
    <property type="protein sequence ID" value="CAK9860284.1"/>
    <property type="molecule type" value="Genomic_DNA"/>
</dbReference>
<organism evidence="2 3">
    <name type="scientific">Sphagnum jensenii</name>
    <dbReference type="NCBI Taxonomy" id="128206"/>
    <lineage>
        <taxon>Eukaryota</taxon>
        <taxon>Viridiplantae</taxon>
        <taxon>Streptophyta</taxon>
        <taxon>Embryophyta</taxon>
        <taxon>Bryophyta</taxon>
        <taxon>Sphagnophytina</taxon>
        <taxon>Sphagnopsida</taxon>
        <taxon>Sphagnales</taxon>
        <taxon>Sphagnaceae</taxon>
        <taxon>Sphagnum</taxon>
    </lineage>
</organism>
<protein>
    <recommendedName>
        <fullName evidence="4">Transmembrane protein</fullName>
    </recommendedName>
</protein>
<evidence type="ECO:0008006" key="4">
    <source>
        <dbReference type="Google" id="ProtNLM"/>
    </source>
</evidence>
<reference evidence="2" key="1">
    <citation type="submission" date="2024-03" db="EMBL/GenBank/DDBJ databases">
        <authorList>
            <consortium name="ELIXIR-Norway"/>
            <consortium name="Elixir Norway"/>
        </authorList>
    </citation>
    <scope>NUCLEOTIDE SEQUENCE</scope>
</reference>
<keyword evidence="1" id="KW-0472">Membrane</keyword>